<dbReference type="Gene3D" id="1.10.510.10">
    <property type="entry name" value="Transferase(Phosphotransferase) domain 1"/>
    <property type="match status" value="1"/>
</dbReference>
<keyword evidence="1" id="KW-0547">Nucleotide-binding</keyword>
<keyword evidence="4" id="KW-0808">Transferase</keyword>
<dbReference type="InterPro" id="IPR050117">
    <property type="entry name" value="MAPK"/>
</dbReference>
<evidence type="ECO:0000256" key="2">
    <source>
        <dbReference type="ARBA" id="ARBA00022840"/>
    </source>
</evidence>
<reference evidence="4" key="1">
    <citation type="journal article" date="2013" name="J. Plant Res.">
        <title>Effect of fungi and light on seed germination of three Opuntia species from semiarid lands of central Mexico.</title>
        <authorList>
            <person name="Delgado-Sanchez P."/>
            <person name="Jimenez-Bremont J.F."/>
            <person name="Guerrero-Gonzalez Mde L."/>
            <person name="Flores J."/>
        </authorList>
    </citation>
    <scope>NUCLEOTIDE SEQUENCE</scope>
    <source>
        <tissue evidence="4">Cladode</tissue>
    </source>
</reference>
<evidence type="ECO:0000256" key="1">
    <source>
        <dbReference type="ARBA" id="ARBA00022741"/>
    </source>
</evidence>
<dbReference type="GO" id="GO:0005524">
    <property type="term" value="F:ATP binding"/>
    <property type="evidence" value="ECO:0007669"/>
    <property type="project" value="UniProtKB-KW"/>
</dbReference>
<evidence type="ECO:0000313" key="4">
    <source>
        <dbReference type="EMBL" id="MBA4650317.1"/>
    </source>
</evidence>
<keyword evidence="4" id="KW-0418">Kinase</keyword>
<dbReference type="GO" id="GO:0004707">
    <property type="term" value="F:MAP kinase activity"/>
    <property type="evidence" value="ECO:0007669"/>
    <property type="project" value="UniProtKB-EC"/>
</dbReference>
<dbReference type="InterPro" id="IPR011009">
    <property type="entry name" value="Kinase-like_dom_sf"/>
</dbReference>
<dbReference type="InterPro" id="IPR000719">
    <property type="entry name" value="Prot_kinase_dom"/>
</dbReference>
<sequence>MTDYVVTRWYRASELILCCGNANHGTAVDVWSVGCIFAEILGRKPIFPGTDSLTQLRLIISVLGTQPESNLGSFRITLSRRDGSSARFLTQGEWIWPRYTLSLIPWP</sequence>
<proteinExistence type="predicted"/>
<evidence type="ECO:0000259" key="3">
    <source>
        <dbReference type="PROSITE" id="PS50011"/>
    </source>
</evidence>
<dbReference type="PANTHER" id="PTHR24055">
    <property type="entry name" value="MITOGEN-ACTIVATED PROTEIN KINASE"/>
    <property type="match status" value="1"/>
</dbReference>
<dbReference type="Pfam" id="PF00069">
    <property type="entry name" value="Pkinase"/>
    <property type="match status" value="1"/>
</dbReference>
<dbReference type="SUPFAM" id="SSF56112">
    <property type="entry name" value="Protein kinase-like (PK-like)"/>
    <property type="match status" value="1"/>
</dbReference>
<keyword evidence="2" id="KW-0067">ATP-binding</keyword>
<reference evidence="4" key="2">
    <citation type="submission" date="2020-07" db="EMBL/GenBank/DDBJ databases">
        <authorList>
            <person name="Vera ALvarez R."/>
            <person name="Arias-Moreno D.M."/>
            <person name="Jimenez-Jacinto V."/>
            <person name="Jimenez-Bremont J.F."/>
            <person name="Swaminathan K."/>
            <person name="Moose S.P."/>
            <person name="Guerrero-Gonzalez M.L."/>
            <person name="Marino-Ramirez L."/>
            <person name="Landsman D."/>
            <person name="Rodriguez-Kessler M."/>
            <person name="Delgado-Sanchez P."/>
        </authorList>
    </citation>
    <scope>NUCLEOTIDE SEQUENCE</scope>
    <source>
        <tissue evidence="4">Cladode</tissue>
    </source>
</reference>
<dbReference type="EMBL" id="GISG01164466">
    <property type="protein sequence ID" value="MBA4650317.1"/>
    <property type="molecule type" value="Transcribed_RNA"/>
</dbReference>
<name>A0A7C8ZTN1_OPUST</name>
<feature type="domain" description="Protein kinase" evidence="3">
    <location>
        <begin position="1"/>
        <end position="107"/>
    </location>
</feature>
<accession>A0A7C8ZTN1</accession>
<dbReference type="EC" id="2.7.11.24" evidence="4"/>
<dbReference type="PROSITE" id="PS50011">
    <property type="entry name" value="PROTEIN_KINASE_DOM"/>
    <property type="match status" value="1"/>
</dbReference>
<protein>
    <submittedName>
        <fullName evidence="4">Mitogen-activated protein kinase</fullName>
        <ecNumber evidence="4">2.7.11.24</ecNumber>
    </submittedName>
</protein>
<dbReference type="AlphaFoldDB" id="A0A7C8ZTN1"/>
<organism evidence="4">
    <name type="scientific">Opuntia streptacantha</name>
    <name type="common">Prickly pear cactus</name>
    <name type="synonym">Opuntia cardona</name>
    <dbReference type="NCBI Taxonomy" id="393608"/>
    <lineage>
        <taxon>Eukaryota</taxon>
        <taxon>Viridiplantae</taxon>
        <taxon>Streptophyta</taxon>
        <taxon>Embryophyta</taxon>
        <taxon>Tracheophyta</taxon>
        <taxon>Spermatophyta</taxon>
        <taxon>Magnoliopsida</taxon>
        <taxon>eudicotyledons</taxon>
        <taxon>Gunneridae</taxon>
        <taxon>Pentapetalae</taxon>
        <taxon>Caryophyllales</taxon>
        <taxon>Cactineae</taxon>
        <taxon>Cactaceae</taxon>
        <taxon>Opuntioideae</taxon>
        <taxon>Opuntia</taxon>
    </lineage>
</organism>